<dbReference type="PANTHER" id="PTHR19384">
    <property type="entry name" value="NITRIC OXIDE SYNTHASE-RELATED"/>
    <property type="match status" value="1"/>
</dbReference>
<evidence type="ECO:0000256" key="5">
    <source>
        <dbReference type="ARBA" id="ARBA00022643"/>
    </source>
</evidence>
<comment type="catalytic activity">
    <reaction evidence="12">
        <text>2 oxidized [cytochrome P450] + NADPH = 2 reduced [cytochrome P450] + NADP(+) + H(+)</text>
        <dbReference type="Rhea" id="RHEA:24040"/>
        <dbReference type="Rhea" id="RHEA-COMP:14627"/>
        <dbReference type="Rhea" id="RHEA-COMP:14628"/>
        <dbReference type="ChEBI" id="CHEBI:15378"/>
        <dbReference type="ChEBI" id="CHEBI:55376"/>
        <dbReference type="ChEBI" id="CHEBI:57783"/>
        <dbReference type="ChEBI" id="CHEBI:58349"/>
        <dbReference type="ChEBI" id="CHEBI:60344"/>
        <dbReference type="EC" id="1.6.2.4"/>
    </reaction>
</comment>
<dbReference type="FunFam" id="1.10.630.10:FF:000040">
    <property type="entry name" value="Bifunctional cytochrome P450/NADPH--P450 reductase"/>
    <property type="match status" value="1"/>
</dbReference>
<dbReference type="InterPro" id="IPR029039">
    <property type="entry name" value="Flavoprotein-like_sf"/>
</dbReference>
<dbReference type="EC" id="1.6.2.4" evidence="12"/>
<feature type="domain" description="Flavodoxin-like" evidence="15">
    <location>
        <begin position="518"/>
        <end position="658"/>
    </location>
</feature>
<dbReference type="SUPFAM" id="SSF52343">
    <property type="entry name" value="Ferredoxin reductase-like, C-terminal NADP-linked domain"/>
    <property type="match status" value="1"/>
</dbReference>
<dbReference type="Gene3D" id="3.40.50.80">
    <property type="entry name" value="Nucleotide-binding domain of ferredoxin-NADP reductase (FNR) module"/>
    <property type="match status" value="1"/>
</dbReference>
<evidence type="ECO:0000256" key="6">
    <source>
        <dbReference type="ARBA" id="ARBA00022723"/>
    </source>
</evidence>
<comment type="cofactor">
    <cofactor evidence="12 13">
        <name>heme</name>
        <dbReference type="ChEBI" id="CHEBI:30413"/>
    </cofactor>
</comment>
<keyword evidence="6 12" id="KW-0479">Metal-binding</keyword>
<dbReference type="InterPro" id="IPR023173">
    <property type="entry name" value="NADPH_Cyt_P450_Rdtase_alpha"/>
</dbReference>
<evidence type="ECO:0000313" key="18">
    <source>
        <dbReference type="Proteomes" id="UP000579647"/>
    </source>
</evidence>
<dbReference type="GO" id="GO:0010181">
    <property type="term" value="F:FMN binding"/>
    <property type="evidence" value="ECO:0007669"/>
    <property type="project" value="UniProtKB-UniRule"/>
</dbReference>
<dbReference type="Gene3D" id="2.40.30.10">
    <property type="entry name" value="Translation factors"/>
    <property type="match status" value="2"/>
</dbReference>
<keyword evidence="18" id="KW-1185">Reference proteome</keyword>
<comment type="caution">
    <text evidence="17">The sequence shown here is derived from an EMBL/GenBank/DDBJ whole genome shotgun (WGS) entry which is preliminary data.</text>
</comment>
<evidence type="ECO:0000313" key="17">
    <source>
        <dbReference type="EMBL" id="MBB5490062.1"/>
    </source>
</evidence>
<dbReference type="Pfam" id="PF00667">
    <property type="entry name" value="FAD_binding_1"/>
    <property type="match status" value="1"/>
</dbReference>
<accession>A0A840W1X1</accession>
<dbReference type="PROSITE" id="PS51384">
    <property type="entry name" value="FAD_FR"/>
    <property type="match status" value="1"/>
</dbReference>
<sequence length="1092" mass="118465">MSPWEGDRPTTEGDRTMTAATDTGLTPIPEPPGLPLIGHTLDFLGSEGFIAQLSALARGAGPIFRVRPMGQEFVCVTGPDLVAELSDDTRFRKHVHEDLRFLRGLAGDGLFTAFGHEPNWRKAHDILLPAFSLGAMRDYHATMLDVARELVGKWDRLAGSPVDVTEDMTRLTFDTIGRCGFDYDFGSFGRDDQHPFVDAMSRALAHAQKRSGYLPGTEPLHMGARAAFDRDVAYMGEVVDTVIRERRASGDTSTHDLLGRMLHTTDPVTGQTLDDLNIRHQVITFLIAGHETTSGALSFALHYLTQHPAVLARAQAEVDALWGDTDSPDPSYGDVGKLRYVRQVLNEGLRLWPTAPAYVVEPLADNVIGGRHAVAAGTPLLVFTPLLHRDAAWGDNVELFDPERFSPEREQDRPVHAYKPFGSGERACIGRQFALHEATLVLGLLIHRFRLIDHAGYRLRVKETLTVKPDGFTLTPVRRSSADRRSVQANASPLSAPVAEAAPPRGAATVLRAPGTALTVLYGSNLGTCAALARHLAEEGSGHGFTTTAAPLDEAVAALSPDSGPVLITAASYNGRPTDDAARFLDWLATLGPDDLTGVPYAVLGVGDRNWAATYQHVPTRIDELMHAAGATRMLDRAAADTSGDYAGTVDTWTAHAWAHLLGEYANPTEATTEPAPAQGTGTSGEPLYSLVPVASTVTGGLTEQHGLSPMTVLESRDLVDTGHPLARPKRFLRVALPEGLTYRTGDHLAVLPRNPDRLVNRALARFGLDPEQTVELRPRRRSRSVLPVDRPLTVCRLLTEFVELQAPATREQIRLLAEHTPCPPEQRPLAALAESVENEEVPSAHSVLDLLEAHPACALPFERYLEFLPVLRPRHYSISSSAAAAPGEADLMVALLEQPHRATGGTFRGVASEYLHRVGAGDTLLARVLPCAEAFRPPADPAVPVIMISAGTGLAPFRGFIADRVHEGTGGPALCYFGCDHEDVDYLHREELEAAERAGAVQLRPVFSQAPQNGDRYVQDRITREGEEVWDLLERGARVYVCGDGRAMAPGVRAALHGLHTRFTGSDSAGAHAWLEDLREQGRYVEDVWAG</sequence>
<dbReference type="GO" id="GO:0005506">
    <property type="term" value="F:iron ion binding"/>
    <property type="evidence" value="ECO:0007669"/>
    <property type="project" value="UniProtKB-UniRule"/>
</dbReference>
<evidence type="ECO:0000256" key="1">
    <source>
        <dbReference type="ARBA" id="ARBA00010018"/>
    </source>
</evidence>
<dbReference type="InterPro" id="IPR003097">
    <property type="entry name" value="CysJ-like_FAD-binding"/>
</dbReference>
<dbReference type="GO" id="GO:0003958">
    <property type="term" value="F:NADPH-hemoprotein reductase activity"/>
    <property type="evidence" value="ECO:0007669"/>
    <property type="project" value="UniProtKB-UniRule"/>
</dbReference>
<keyword evidence="8 12" id="KW-0521">NADP</keyword>
<dbReference type="InterPro" id="IPR001709">
    <property type="entry name" value="Flavoprot_Pyr_Nucl_cyt_Rdtase"/>
</dbReference>
<dbReference type="SUPFAM" id="SSF48264">
    <property type="entry name" value="Cytochrome P450"/>
    <property type="match status" value="1"/>
</dbReference>
<comment type="catalytic activity">
    <reaction evidence="12">
        <text>an organic molecule + reduced [NADPH--hemoprotein reductase] + O2 = an alcohol + oxidized [NADPH--hemoprotein reductase] + H2O + H(+)</text>
        <dbReference type="Rhea" id="RHEA:17149"/>
        <dbReference type="Rhea" id="RHEA-COMP:11964"/>
        <dbReference type="Rhea" id="RHEA-COMP:11965"/>
        <dbReference type="ChEBI" id="CHEBI:15377"/>
        <dbReference type="ChEBI" id="CHEBI:15378"/>
        <dbReference type="ChEBI" id="CHEBI:15379"/>
        <dbReference type="ChEBI" id="CHEBI:30879"/>
        <dbReference type="ChEBI" id="CHEBI:57618"/>
        <dbReference type="ChEBI" id="CHEBI:58210"/>
        <dbReference type="ChEBI" id="CHEBI:142491"/>
        <dbReference type="EC" id="1.14.14.1"/>
    </reaction>
</comment>
<dbReference type="Pfam" id="PF00175">
    <property type="entry name" value="NAD_binding_1"/>
    <property type="match status" value="1"/>
</dbReference>
<dbReference type="Pfam" id="PF00067">
    <property type="entry name" value="p450"/>
    <property type="match status" value="1"/>
</dbReference>
<dbReference type="CDD" id="cd11068">
    <property type="entry name" value="CYP120A1"/>
    <property type="match status" value="1"/>
</dbReference>
<dbReference type="GO" id="GO:0005829">
    <property type="term" value="C:cytosol"/>
    <property type="evidence" value="ECO:0007669"/>
    <property type="project" value="TreeGrafter"/>
</dbReference>
<feature type="binding site" description="axial binding residue" evidence="13">
    <location>
        <position position="428"/>
    </location>
    <ligand>
        <name>heme</name>
        <dbReference type="ChEBI" id="CHEBI:30413"/>
    </ligand>
    <ligandPart>
        <name>Fe</name>
        <dbReference type="ChEBI" id="CHEBI:18248"/>
    </ligandPart>
</feature>
<dbReference type="InterPro" id="IPR023206">
    <property type="entry name" value="Bifunctional_P450_P450_red"/>
</dbReference>
<dbReference type="GO" id="GO:0050660">
    <property type="term" value="F:flavin adenine dinucleotide binding"/>
    <property type="evidence" value="ECO:0007669"/>
    <property type="project" value="TreeGrafter"/>
</dbReference>
<evidence type="ECO:0000256" key="9">
    <source>
        <dbReference type="ARBA" id="ARBA00023002"/>
    </source>
</evidence>
<evidence type="ECO:0000256" key="13">
    <source>
        <dbReference type="PIRSR" id="PIRSR000209-1"/>
    </source>
</evidence>
<evidence type="ECO:0000256" key="10">
    <source>
        <dbReference type="ARBA" id="ARBA00023004"/>
    </source>
</evidence>
<evidence type="ECO:0000256" key="7">
    <source>
        <dbReference type="ARBA" id="ARBA00022827"/>
    </source>
</evidence>
<evidence type="ECO:0000256" key="3">
    <source>
        <dbReference type="ARBA" id="ARBA00022617"/>
    </source>
</evidence>
<evidence type="ECO:0000259" key="16">
    <source>
        <dbReference type="PROSITE" id="PS51384"/>
    </source>
</evidence>
<organism evidence="17 18">
    <name type="scientific">Nocardiopsis metallicus</name>
    <dbReference type="NCBI Taxonomy" id="179819"/>
    <lineage>
        <taxon>Bacteria</taxon>
        <taxon>Bacillati</taxon>
        <taxon>Actinomycetota</taxon>
        <taxon>Actinomycetes</taxon>
        <taxon>Streptosporangiales</taxon>
        <taxon>Nocardiopsidaceae</taxon>
        <taxon>Nocardiopsis</taxon>
    </lineage>
</organism>
<keyword evidence="12" id="KW-0249">Electron transport</keyword>
<dbReference type="PANTHER" id="PTHR19384:SF17">
    <property type="entry name" value="NADPH--CYTOCHROME P450 REDUCTASE"/>
    <property type="match status" value="1"/>
</dbReference>
<proteinExistence type="inferred from homology"/>
<dbReference type="InterPro" id="IPR008254">
    <property type="entry name" value="Flavodoxin/NO_synth"/>
</dbReference>
<dbReference type="Gene3D" id="3.40.50.360">
    <property type="match status" value="1"/>
</dbReference>
<dbReference type="InterPro" id="IPR039261">
    <property type="entry name" value="FNR_nucleotide-bd"/>
</dbReference>
<dbReference type="AlphaFoldDB" id="A0A840W1X1"/>
<dbReference type="PIRSF" id="PIRSF000209">
    <property type="entry name" value="Bifunctional_P450_P450R"/>
    <property type="match status" value="1"/>
</dbReference>
<dbReference type="Proteomes" id="UP000579647">
    <property type="component" value="Unassembled WGS sequence"/>
</dbReference>
<evidence type="ECO:0000256" key="11">
    <source>
        <dbReference type="ARBA" id="ARBA00023033"/>
    </source>
</evidence>
<evidence type="ECO:0000256" key="8">
    <source>
        <dbReference type="ARBA" id="ARBA00022857"/>
    </source>
</evidence>
<evidence type="ECO:0000256" key="12">
    <source>
        <dbReference type="PIRNR" id="PIRNR000209"/>
    </source>
</evidence>
<feature type="region of interest" description="Disordered" evidence="14">
    <location>
        <begin position="478"/>
        <end position="500"/>
    </location>
</feature>
<dbReference type="GO" id="GO:0020037">
    <property type="term" value="F:heme binding"/>
    <property type="evidence" value="ECO:0007669"/>
    <property type="project" value="UniProtKB-UniRule"/>
</dbReference>
<feature type="region of interest" description="Disordered" evidence="14">
    <location>
        <begin position="1"/>
        <end position="27"/>
    </location>
</feature>
<dbReference type="InterPro" id="IPR017927">
    <property type="entry name" value="FAD-bd_FR_type"/>
</dbReference>
<evidence type="ECO:0000256" key="2">
    <source>
        <dbReference type="ARBA" id="ARBA00022448"/>
    </source>
</evidence>
<dbReference type="GO" id="GO:0070330">
    <property type="term" value="F:aromatase activity"/>
    <property type="evidence" value="ECO:0007669"/>
    <property type="project" value="UniProtKB-UniRule"/>
</dbReference>
<dbReference type="SUPFAM" id="SSF52218">
    <property type="entry name" value="Flavoproteins"/>
    <property type="match status" value="1"/>
</dbReference>
<feature type="domain" description="FAD-binding FR-type" evidence="16">
    <location>
        <begin position="706"/>
        <end position="939"/>
    </location>
</feature>
<dbReference type="RefSeq" id="WP_221318731.1">
    <property type="nucleotide sequence ID" value="NZ_BAAAKM010000022.1"/>
</dbReference>
<keyword evidence="9 12" id="KW-0560">Oxidoreductase</keyword>
<evidence type="ECO:0000256" key="4">
    <source>
        <dbReference type="ARBA" id="ARBA00022630"/>
    </source>
</evidence>
<evidence type="ECO:0000259" key="15">
    <source>
        <dbReference type="PROSITE" id="PS50902"/>
    </source>
</evidence>
<name>A0A840W1X1_9ACTN</name>
<evidence type="ECO:0000256" key="14">
    <source>
        <dbReference type="SAM" id="MobiDB-lite"/>
    </source>
</evidence>
<dbReference type="Gene3D" id="1.10.630.10">
    <property type="entry name" value="Cytochrome P450"/>
    <property type="match status" value="1"/>
</dbReference>
<keyword evidence="4 12" id="KW-0285">Flavoprotein</keyword>
<protein>
    <recommendedName>
        <fullName evidence="12">Bifunctional cytochrome P450/NADPH--P450 reductase</fullName>
    </recommendedName>
    <domain>
        <recommendedName>
            <fullName evidence="12">Cytochrome P450</fullName>
            <ecNumber evidence="12">1.14.14.1</ecNumber>
        </recommendedName>
    </domain>
    <domain>
        <recommendedName>
            <fullName evidence="12">NADPH--cytochrome P450 reductase</fullName>
            <ecNumber evidence="12">1.6.2.4</ecNumber>
        </recommendedName>
    </domain>
</protein>
<dbReference type="InterPro" id="IPR017938">
    <property type="entry name" value="Riboflavin_synthase-like_b-brl"/>
</dbReference>
<dbReference type="EC" id="1.14.14.1" evidence="12"/>
<comment type="similarity">
    <text evidence="1 12">In the N-terminal section; belongs to the cytochrome P450 family.</text>
</comment>
<gene>
    <name evidence="17" type="ORF">HNR07_001199</name>
</gene>
<dbReference type="PROSITE" id="PS50902">
    <property type="entry name" value="FLAVODOXIN_LIKE"/>
    <property type="match status" value="1"/>
</dbReference>
<dbReference type="PRINTS" id="PR00371">
    <property type="entry name" value="FPNCR"/>
</dbReference>
<feature type="compositionally biased region" description="Basic and acidic residues" evidence="14">
    <location>
        <begin position="1"/>
        <end position="15"/>
    </location>
</feature>
<dbReference type="PROSITE" id="PS00086">
    <property type="entry name" value="CYTOCHROME_P450"/>
    <property type="match status" value="1"/>
</dbReference>
<dbReference type="EMBL" id="JACHDO010000001">
    <property type="protein sequence ID" value="MBB5490062.1"/>
    <property type="molecule type" value="Genomic_DNA"/>
</dbReference>
<keyword evidence="11 12" id="KW-0503">Monooxygenase</keyword>
<dbReference type="Pfam" id="PF00258">
    <property type="entry name" value="Flavodoxin_1"/>
    <property type="match status" value="1"/>
</dbReference>
<dbReference type="CDD" id="cd06206">
    <property type="entry name" value="bifunctional_CYPOR"/>
    <property type="match status" value="1"/>
</dbReference>
<keyword evidence="2 12" id="KW-0813">Transport</keyword>
<dbReference type="Gene3D" id="1.20.990.10">
    <property type="entry name" value="NADPH-cytochrome p450 Reductase, Chain A, domain 3"/>
    <property type="match status" value="1"/>
</dbReference>
<comment type="cofactor">
    <cofactor evidence="12">
        <name>FAD</name>
        <dbReference type="ChEBI" id="CHEBI:57692"/>
    </cofactor>
    <cofactor evidence="12">
        <name>FMN</name>
        <dbReference type="ChEBI" id="CHEBI:58210"/>
    </cofactor>
</comment>
<dbReference type="InterPro" id="IPR001128">
    <property type="entry name" value="Cyt_P450"/>
</dbReference>
<keyword evidence="7 12" id="KW-0274">FAD</keyword>
<dbReference type="InterPro" id="IPR017972">
    <property type="entry name" value="Cyt_P450_CS"/>
</dbReference>
<keyword evidence="5 12" id="KW-0288">FMN</keyword>
<keyword evidence="10 12" id="KW-0408">Iron</keyword>
<reference evidence="17 18" key="1">
    <citation type="submission" date="2020-08" db="EMBL/GenBank/DDBJ databases">
        <title>Sequencing the genomes of 1000 actinobacteria strains.</title>
        <authorList>
            <person name="Klenk H.-P."/>
        </authorList>
    </citation>
    <scope>NUCLEOTIDE SEQUENCE [LARGE SCALE GENOMIC DNA]</scope>
    <source>
        <strain evidence="17 18">DSM 44598</strain>
    </source>
</reference>
<dbReference type="InterPro" id="IPR036396">
    <property type="entry name" value="Cyt_P450_sf"/>
</dbReference>
<keyword evidence="3 12" id="KW-0349">Heme</keyword>
<dbReference type="SUPFAM" id="SSF63380">
    <property type="entry name" value="Riboflavin synthase domain-like"/>
    <property type="match status" value="1"/>
</dbReference>
<dbReference type="InterPro" id="IPR001433">
    <property type="entry name" value="OxRdtase_FAD/NAD-bd"/>
</dbReference>